<dbReference type="OrthoDB" id="78172at2"/>
<dbReference type="Pfam" id="PF13289">
    <property type="entry name" value="SIR2_2"/>
    <property type="match status" value="1"/>
</dbReference>
<dbReference type="SUPFAM" id="SSF52467">
    <property type="entry name" value="DHS-like NAD/FAD-binding domain"/>
    <property type="match status" value="1"/>
</dbReference>
<dbReference type="InterPro" id="IPR029035">
    <property type="entry name" value="DHS-like_NAD/FAD-binding_dom"/>
</dbReference>
<sequence>MHNYEKLLNKIRNNEVVLWVGAGFSKYAGVPMGAELVQKIKSSATQSEKELLSHYNTLPEVAEEFVKMRNNKKTELFSIIKNALQVDINVSDLYVHNSLKNIPQIQTIITTNFDDLFERAYGNDIEVIIRDESIATAFSSINSDKVKLFKIHSDFTNPDLIIITKSDYLKFFDSDIFRPLWTEIKSIIAKKSIFFVGYSLEDPNIQFIFDKIIDKLGQFGNECFLAIPQLPEYKQAYLATKNISYIPMSAEEIIPKLEKDIKDKLIEDCSKGLVQFQKVKKVFEKEGVKLDFQIFGQYPYLSSIGLLNGNSDNVNMNLSIRFESNKKDEEYIDIMKKLYEFLNGKSFEPITIPGEFIKEIDSKINGYSINSVPQCLQITNSLHLIPHPEEEYVGHLYFQDVDEPENVIFKRYVSKFLIQTEINHKSFRIIFKFLLKSIDEHHCIIEDKKINIQWLKPSDIYEGSKVSKLLLKWFNGEKVSLYRADDYSIHFDLPDISIEKDNLKEFIESFKLQEFAYSNLIKIQKYFHVNFNVPDKISYDDIDIINRLGNIIQNNGKLYIEELPVEDEKIIALYNKENSDAFEFDIEGEEEETIELFGTELTLGRPHIHCDDAYIETKNIVLDEKEKNFTVIKSKSGNLFIEYKQNK</sequence>
<dbReference type="Proteomes" id="UP000287969">
    <property type="component" value="Chromosome"/>
</dbReference>
<dbReference type="RefSeq" id="WP_128752984.1">
    <property type="nucleotide sequence ID" value="NZ_CP035282.1"/>
</dbReference>
<proteinExistence type="predicted"/>
<name>A0A410QF35_9FIRM</name>
<accession>A0A410QF35</accession>
<protein>
    <submittedName>
        <fullName evidence="1">SIR2 family protein</fullName>
    </submittedName>
</protein>
<evidence type="ECO:0000313" key="1">
    <source>
        <dbReference type="EMBL" id="QAT62535.1"/>
    </source>
</evidence>
<gene>
    <name evidence="1" type="ORF">EQM13_13650</name>
</gene>
<dbReference type="AlphaFoldDB" id="A0A410QF35"/>
<evidence type="ECO:0000313" key="2">
    <source>
        <dbReference type="Proteomes" id="UP000287969"/>
    </source>
</evidence>
<dbReference type="KEGG" id="spoa:EQM13_13650"/>
<organism evidence="1 2">
    <name type="scientific">Acidilutibacter cellobiosedens</name>
    <dbReference type="NCBI Taxonomy" id="2507161"/>
    <lineage>
        <taxon>Bacteria</taxon>
        <taxon>Bacillati</taxon>
        <taxon>Bacillota</taxon>
        <taxon>Tissierellia</taxon>
        <taxon>Tissierellales</taxon>
        <taxon>Acidilutibacteraceae</taxon>
        <taxon>Acidilutibacter</taxon>
    </lineage>
</organism>
<reference evidence="2" key="1">
    <citation type="submission" date="2019-01" db="EMBL/GenBank/DDBJ databases">
        <title>Draft genomes of a novel of Sporanaerobacter strains.</title>
        <authorList>
            <person name="Ma S."/>
        </authorList>
    </citation>
    <scope>NUCLEOTIDE SEQUENCE [LARGE SCALE GENOMIC DNA]</scope>
    <source>
        <strain evidence="2">NJN-17</strain>
    </source>
</reference>
<dbReference type="EMBL" id="CP035282">
    <property type="protein sequence ID" value="QAT62535.1"/>
    <property type="molecule type" value="Genomic_DNA"/>
</dbReference>
<keyword evidence="2" id="KW-1185">Reference proteome</keyword>